<dbReference type="NCBIfam" id="NF010041">
    <property type="entry name" value="PRK13517.1-1"/>
    <property type="match status" value="1"/>
</dbReference>
<dbReference type="EMBL" id="BAAAHU010000061">
    <property type="protein sequence ID" value="GAA1015104.1"/>
    <property type="molecule type" value="Genomic_DNA"/>
</dbReference>
<evidence type="ECO:0000313" key="7">
    <source>
        <dbReference type="Proteomes" id="UP001501072"/>
    </source>
</evidence>
<keyword evidence="2 5" id="KW-0547">Nucleotide-binding</keyword>
<evidence type="ECO:0000256" key="4">
    <source>
        <dbReference type="ARBA" id="ARBA00048819"/>
    </source>
</evidence>
<evidence type="ECO:0000256" key="5">
    <source>
        <dbReference type="HAMAP-Rule" id="MF_01609"/>
    </source>
</evidence>
<dbReference type="EC" id="6.3.2.2" evidence="5"/>
<comment type="similarity">
    <text evidence="5">Belongs to the glutamate--cysteine ligase type 2 family. YbdK subfamily.</text>
</comment>
<gene>
    <name evidence="6" type="ORF">GCM10009564_46600</name>
</gene>
<dbReference type="Pfam" id="PF04107">
    <property type="entry name" value="GCS2"/>
    <property type="match status" value="1"/>
</dbReference>
<dbReference type="InterPro" id="IPR014746">
    <property type="entry name" value="Gln_synth/guanido_kin_cat_dom"/>
</dbReference>
<dbReference type="PANTHER" id="PTHR36510">
    <property type="entry name" value="GLUTAMATE--CYSTEINE LIGASE 2-RELATED"/>
    <property type="match status" value="1"/>
</dbReference>
<dbReference type="InterPro" id="IPR050141">
    <property type="entry name" value="GCL_type2/YbdK_subfam"/>
</dbReference>
<accession>A0ABN1T4W8</accession>
<dbReference type="NCBIfam" id="TIGR02050">
    <property type="entry name" value="gshA_cyan_rel"/>
    <property type="match status" value="1"/>
</dbReference>
<dbReference type="Proteomes" id="UP001501072">
    <property type="component" value="Unassembled WGS sequence"/>
</dbReference>
<evidence type="ECO:0000256" key="1">
    <source>
        <dbReference type="ARBA" id="ARBA00022598"/>
    </source>
</evidence>
<keyword evidence="3 5" id="KW-0067">ATP-binding</keyword>
<evidence type="ECO:0000256" key="3">
    <source>
        <dbReference type="ARBA" id="ARBA00022840"/>
    </source>
</evidence>
<evidence type="ECO:0000313" key="6">
    <source>
        <dbReference type="EMBL" id="GAA1015104.1"/>
    </source>
</evidence>
<dbReference type="Gene3D" id="3.30.590.20">
    <property type="match status" value="1"/>
</dbReference>
<proteinExistence type="inferred from homology"/>
<comment type="function">
    <text evidence="5">ATP-dependent carboxylate-amine ligase which exhibits weak glutamate--cysteine ligase activity.</text>
</comment>
<dbReference type="InterPro" id="IPR006336">
    <property type="entry name" value="GCS2"/>
</dbReference>
<dbReference type="InterPro" id="IPR011793">
    <property type="entry name" value="YbdK"/>
</dbReference>
<dbReference type="HAMAP" id="MF_01609">
    <property type="entry name" value="Glu_cys_ligase_2"/>
    <property type="match status" value="1"/>
</dbReference>
<name>A0ABN1T4W8_9ACTN</name>
<comment type="catalytic activity">
    <reaction evidence="4 5">
        <text>L-cysteine + L-glutamate + ATP = gamma-L-glutamyl-L-cysteine + ADP + phosphate + H(+)</text>
        <dbReference type="Rhea" id="RHEA:13285"/>
        <dbReference type="ChEBI" id="CHEBI:15378"/>
        <dbReference type="ChEBI" id="CHEBI:29985"/>
        <dbReference type="ChEBI" id="CHEBI:30616"/>
        <dbReference type="ChEBI" id="CHEBI:35235"/>
        <dbReference type="ChEBI" id="CHEBI:43474"/>
        <dbReference type="ChEBI" id="CHEBI:58173"/>
        <dbReference type="ChEBI" id="CHEBI:456216"/>
        <dbReference type="EC" id="6.3.2.2"/>
    </reaction>
</comment>
<keyword evidence="1 5" id="KW-0436">Ligase</keyword>
<sequence length="491" mass="52515">MATTVGVEEEYLLVDAATGLPAAREDKVRVTAGLQPFVTAGEVQSELLQAQVEAATPVCAELGEVGGHLLRLRHALAGAAEAHGCRLVASGTPPSHQETPPVTDSARYRAMQQQAPQLVAEQLVCGMHVHVAVPSRRMGVEVLNRIRVWLPALTAMSANSPLWKGHDTGFASWRTVIFDRWPVSGIPPHFADVEDYDLRVQRLLSTRVISDTGQLYWQARLSERYPTVEIRCMDVQLRASDAVMLAGLVRALVETSMWEAAAGVRVTRCAPEMIRTAMWQAARYGLSGDLIDAQGHRRRAEDVVGRLLDHVNSALKAAGDLREVTAVVHRLLREGTGADQQRRALRTGGLDAVNDLLAFTDVGGSPEKRPTVFPPAKGDAPLQTFGGATGGASQGGGASAYWVYADVPTTRRGAVAGAARPLGITGQPLDASLHRAPAGAGRTDYSGTAGFGCPPSGVRPSGRCISTVSIQRPCLWPTAVRRPATVKPKRR</sequence>
<dbReference type="SUPFAM" id="SSF55931">
    <property type="entry name" value="Glutamine synthetase/guanido kinase"/>
    <property type="match status" value="1"/>
</dbReference>
<evidence type="ECO:0000256" key="2">
    <source>
        <dbReference type="ARBA" id="ARBA00022741"/>
    </source>
</evidence>
<keyword evidence="7" id="KW-1185">Reference proteome</keyword>
<dbReference type="PANTHER" id="PTHR36510:SF1">
    <property type="entry name" value="GLUTAMATE--CYSTEINE LIGASE 2-RELATED"/>
    <property type="match status" value="1"/>
</dbReference>
<reference evidence="6 7" key="1">
    <citation type="journal article" date="2019" name="Int. J. Syst. Evol. Microbiol.">
        <title>The Global Catalogue of Microorganisms (GCM) 10K type strain sequencing project: providing services to taxonomists for standard genome sequencing and annotation.</title>
        <authorList>
            <consortium name="The Broad Institute Genomics Platform"/>
            <consortium name="The Broad Institute Genome Sequencing Center for Infectious Disease"/>
            <person name="Wu L."/>
            <person name="Ma J."/>
        </authorList>
    </citation>
    <scope>NUCLEOTIDE SEQUENCE [LARGE SCALE GENOMIC DNA]</scope>
    <source>
        <strain evidence="6 7">JCM 11269</strain>
    </source>
</reference>
<comment type="caution">
    <text evidence="6">The sequence shown here is derived from an EMBL/GenBank/DDBJ whole genome shotgun (WGS) entry which is preliminary data.</text>
</comment>
<protein>
    <recommendedName>
        <fullName evidence="5">Putative glutamate--cysteine ligase 2</fullName>
        <ecNumber evidence="5">6.3.2.2</ecNumber>
    </recommendedName>
    <alternativeName>
        <fullName evidence="5">Gamma-glutamylcysteine synthetase 2</fullName>
        <shortName evidence="5">GCS 2</shortName>
        <shortName evidence="5">Gamma-GCS 2</shortName>
    </alternativeName>
</protein>
<organism evidence="6 7">
    <name type="scientific">Streptomyces thermogriseus</name>
    <dbReference type="NCBI Taxonomy" id="75292"/>
    <lineage>
        <taxon>Bacteria</taxon>
        <taxon>Bacillati</taxon>
        <taxon>Actinomycetota</taxon>
        <taxon>Actinomycetes</taxon>
        <taxon>Kitasatosporales</taxon>
        <taxon>Streptomycetaceae</taxon>
        <taxon>Streptomyces</taxon>
    </lineage>
</organism>